<dbReference type="RefSeq" id="WP_129095251.1">
    <property type="nucleotide sequence ID" value="NZ_CBCSAE010000003.1"/>
</dbReference>
<dbReference type="AlphaFoldDB" id="A0AAE7E0W1"/>
<dbReference type="KEGG" id="aaqi:AAQM_0086"/>
<evidence type="ECO:0000313" key="3">
    <source>
        <dbReference type="Proteomes" id="UP000502065"/>
    </source>
</evidence>
<feature type="region of interest" description="Disordered" evidence="1">
    <location>
        <begin position="174"/>
        <end position="196"/>
    </location>
</feature>
<protein>
    <submittedName>
        <fullName evidence="2">Uncharacterized protein</fullName>
    </submittedName>
</protein>
<organism evidence="2 3">
    <name type="scientific">Arcobacter aquimarinus</name>
    <dbReference type="NCBI Taxonomy" id="1315211"/>
    <lineage>
        <taxon>Bacteria</taxon>
        <taxon>Pseudomonadati</taxon>
        <taxon>Campylobacterota</taxon>
        <taxon>Epsilonproteobacteria</taxon>
        <taxon>Campylobacterales</taxon>
        <taxon>Arcobacteraceae</taxon>
        <taxon>Arcobacter</taxon>
    </lineage>
</organism>
<feature type="compositionally biased region" description="Polar residues" evidence="1">
    <location>
        <begin position="174"/>
        <end position="185"/>
    </location>
</feature>
<keyword evidence="3" id="KW-1185">Reference proteome</keyword>
<reference evidence="2 3" key="1">
    <citation type="submission" date="2018-07" db="EMBL/GenBank/DDBJ databases">
        <title>Identification of phenol metabolism pathways in Arcobacter.</title>
        <authorList>
            <person name="Miller W.G."/>
            <person name="Yee E."/>
            <person name="Bono J.L."/>
        </authorList>
    </citation>
    <scope>NUCLEOTIDE SEQUENCE [LARGE SCALE GENOMIC DNA]</scope>
    <source>
        <strain evidence="2 3">W63</strain>
    </source>
</reference>
<evidence type="ECO:0000313" key="2">
    <source>
        <dbReference type="EMBL" id="QKE24866.1"/>
    </source>
</evidence>
<accession>A0AAE7E0W1</accession>
<name>A0AAE7E0W1_9BACT</name>
<evidence type="ECO:0000256" key="1">
    <source>
        <dbReference type="SAM" id="MobiDB-lite"/>
    </source>
</evidence>
<gene>
    <name evidence="2" type="ORF">AAQM_0086</name>
</gene>
<proteinExistence type="predicted"/>
<dbReference type="Proteomes" id="UP000502065">
    <property type="component" value="Chromosome"/>
</dbReference>
<sequence>MPQLIAMIIVVVGAMIYMFQTFGGTGDKIEGVAQKGSIITEINNIKDGIKIAARSEQIATTASGDRVNNLQGLAKLSYFAEQINNQLTDSNNKQANVYNAISFGGGVITEATLANTKGNMEISLVSNRAGMIPGIFVDFSKGTLGTNKAFLESQIANDLSAVAYIDRHATAASSPATGVQNSSGTDLEKRTPAYSTEVTTAGSETISDGKFIIYFKDFGSNEVVK</sequence>
<dbReference type="EMBL" id="CP030944">
    <property type="protein sequence ID" value="QKE24866.1"/>
    <property type="molecule type" value="Genomic_DNA"/>
</dbReference>